<comment type="caution">
    <text evidence="7">The sequence shown here is derived from an EMBL/GenBank/DDBJ whole genome shotgun (WGS) entry which is preliminary data.</text>
</comment>
<sequence>MKTISKVLADRAKALRERDEEQKGFTLVELLVVVAIIAILAAVAIPLYMNSQNQARISAVKSALQSVQNTIAADSVDNPSEKLGDAIKKAGYSTEGTGNQITIKPAEGTSADTAIKDLTGTYSLTGSQNGTDVTMTVDSANGVSFTE</sequence>
<dbReference type="SUPFAM" id="SSF54523">
    <property type="entry name" value="Pili subunits"/>
    <property type="match status" value="1"/>
</dbReference>
<evidence type="ECO:0000256" key="4">
    <source>
        <dbReference type="ARBA" id="ARBA00022989"/>
    </source>
</evidence>
<dbReference type="RefSeq" id="WP_158035861.1">
    <property type="nucleotide sequence ID" value="NZ_BAAAZV010000003.1"/>
</dbReference>
<evidence type="ECO:0000313" key="7">
    <source>
        <dbReference type="EMBL" id="KAB1632939.1"/>
    </source>
</evidence>
<reference evidence="7 8" key="1">
    <citation type="submission" date="2019-09" db="EMBL/GenBank/DDBJ databases">
        <title>Phylogeny of genus Pseudoclavibacter and closely related genus.</title>
        <authorList>
            <person name="Li Y."/>
        </authorList>
    </citation>
    <scope>NUCLEOTIDE SEQUENCE [LARGE SCALE GENOMIC DNA]</scope>
    <source>
        <strain evidence="7 8">JCM 16921</strain>
    </source>
</reference>
<dbReference type="GO" id="GO:0016020">
    <property type="term" value="C:membrane"/>
    <property type="evidence" value="ECO:0007669"/>
    <property type="project" value="UniProtKB-SubCell"/>
</dbReference>
<evidence type="ECO:0000256" key="6">
    <source>
        <dbReference type="SAM" id="Phobius"/>
    </source>
</evidence>
<dbReference type="InterPro" id="IPR000983">
    <property type="entry name" value="Bac_GSPG_pilin"/>
</dbReference>
<dbReference type="GO" id="GO:0015627">
    <property type="term" value="C:type II protein secretion system complex"/>
    <property type="evidence" value="ECO:0007669"/>
    <property type="project" value="InterPro"/>
</dbReference>
<keyword evidence="3 6" id="KW-0812">Transmembrane</keyword>
<organism evidence="7 8">
    <name type="scientific">Pseudoclavibacter caeni</name>
    <dbReference type="NCBI Taxonomy" id="908846"/>
    <lineage>
        <taxon>Bacteria</taxon>
        <taxon>Bacillati</taxon>
        <taxon>Actinomycetota</taxon>
        <taxon>Actinomycetes</taxon>
        <taxon>Micrococcales</taxon>
        <taxon>Microbacteriaceae</taxon>
        <taxon>Pseudoclavibacter</taxon>
    </lineage>
</organism>
<dbReference type="Pfam" id="PF07963">
    <property type="entry name" value="N_methyl"/>
    <property type="match status" value="1"/>
</dbReference>
<dbReference type="GO" id="GO:0015628">
    <property type="term" value="P:protein secretion by the type II secretion system"/>
    <property type="evidence" value="ECO:0007669"/>
    <property type="project" value="InterPro"/>
</dbReference>
<dbReference type="Gene3D" id="3.30.700.10">
    <property type="entry name" value="Glycoprotein, Type 4 Pilin"/>
    <property type="match status" value="1"/>
</dbReference>
<evidence type="ECO:0000256" key="5">
    <source>
        <dbReference type="ARBA" id="ARBA00023136"/>
    </source>
</evidence>
<dbReference type="AlphaFoldDB" id="A0A7C8BQD4"/>
<dbReference type="PANTHER" id="PTHR30093">
    <property type="entry name" value="GENERAL SECRETION PATHWAY PROTEIN G"/>
    <property type="match status" value="1"/>
</dbReference>
<gene>
    <name evidence="7" type="ORF">F8O02_03525</name>
</gene>
<keyword evidence="4 6" id="KW-1133">Transmembrane helix</keyword>
<evidence type="ECO:0000313" key="8">
    <source>
        <dbReference type="Proteomes" id="UP000481339"/>
    </source>
</evidence>
<dbReference type="PRINTS" id="PR00813">
    <property type="entry name" value="BCTERIALGSPG"/>
</dbReference>
<keyword evidence="8" id="KW-1185">Reference proteome</keyword>
<dbReference type="OrthoDB" id="9858847at2"/>
<dbReference type="InterPro" id="IPR012902">
    <property type="entry name" value="N_methyl_site"/>
</dbReference>
<dbReference type="Proteomes" id="UP000481339">
    <property type="component" value="Unassembled WGS sequence"/>
</dbReference>
<evidence type="ECO:0000256" key="1">
    <source>
        <dbReference type="ARBA" id="ARBA00004167"/>
    </source>
</evidence>
<dbReference type="EMBL" id="WBKA01000002">
    <property type="protein sequence ID" value="KAB1632939.1"/>
    <property type="molecule type" value="Genomic_DNA"/>
</dbReference>
<keyword evidence="2" id="KW-0488">Methylation</keyword>
<dbReference type="PANTHER" id="PTHR30093:SF44">
    <property type="entry name" value="TYPE II SECRETION SYSTEM CORE PROTEIN G"/>
    <property type="match status" value="1"/>
</dbReference>
<protein>
    <submittedName>
        <fullName evidence="7">Prepilin-type N-terminal cleavage/methylation domain-containing protein</fullName>
    </submittedName>
</protein>
<dbReference type="NCBIfam" id="TIGR02532">
    <property type="entry name" value="IV_pilin_GFxxxE"/>
    <property type="match status" value="1"/>
</dbReference>
<feature type="transmembrane region" description="Helical" evidence="6">
    <location>
        <begin position="25"/>
        <end position="49"/>
    </location>
</feature>
<proteinExistence type="predicted"/>
<dbReference type="InterPro" id="IPR045584">
    <property type="entry name" value="Pilin-like"/>
</dbReference>
<comment type="subcellular location">
    <subcellularLocation>
        <location evidence="1">Membrane</location>
        <topology evidence="1">Single-pass membrane protein</topology>
    </subcellularLocation>
</comment>
<evidence type="ECO:0000256" key="3">
    <source>
        <dbReference type="ARBA" id="ARBA00022692"/>
    </source>
</evidence>
<dbReference type="PROSITE" id="PS00409">
    <property type="entry name" value="PROKAR_NTER_METHYL"/>
    <property type="match status" value="1"/>
</dbReference>
<evidence type="ECO:0000256" key="2">
    <source>
        <dbReference type="ARBA" id="ARBA00022481"/>
    </source>
</evidence>
<keyword evidence="5 6" id="KW-0472">Membrane</keyword>
<name>A0A7C8BQD4_9MICO</name>
<accession>A0A7C8BQD4</accession>